<dbReference type="InParanoid" id="E1ZE97"/>
<evidence type="ECO:0000256" key="5">
    <source>
        <dbReference type="ARBA" id="ARBA00023136"/>
    </source>
</evidence>
<dbReference type="SUPFAM" id="SSF103506">
    <property type="entry name" value="Mitochondrial carrier"/>
    <property type="match status" value="1"/>
</dbReference>
<dbReference type="OMA" id="QSFMCVG"/>
<dbReference type="InterPro" id="IPR018108">
    <property type="entry name" value="MCP_transmembrane"/>
</dbReference>
<evidence type="ECO:0000313" key="10">
    <source>
        <dbReference type="Proteomes" id="UP000008141"/>
    </source>
</evidence>
<dbReference type="OrthoDB" id="270584at2759"/>
<dbReference type="PROSITE" id="PS50920">
    <property type="entry name" value="SOLCAR"/>
    <property type="match status" value="3"/>
</dbReference>
<dbReference type="GO" id="GO:0055085">
    <property type="term" value="P:transmembrane transport"/>
    <property type="evidence" value="ECO:0007669"/>
    <property type="project" value="InterPro"/>
</dbReference>
<evidence type="ECO:0000256" key="4">
    <source>
        <dbReference type="ARBA" id="ARBA00022737"/>
    </source>
</evidence>
<dbReference type="FunCoup" id="E1ZE97">
    <property type="interactions" value="52"/>
</dbReference>
<evidence type="ECO:0000256" key="8">
    <source>
        <dbReference type="SAM" id="MobiDB-lite"/>
    </source>
</evidence>
<evidence type="ECO:0000256" key="2">
    <source>
        <dbReference type="ARBA" id="ARBA00022448"/>
    </source>
</evidence>
<gene>
    <name evidence="9" type="ORF">CHLNCDRAFT_35290</name>
</gene>
<keyword evidence="4" id="KW-0677">Repeat</keyword>
<evidence type="ECO:0000313" key="9">
    <source>
        <dbReference type="EMBL" id="EFN55833.1"/>
    </source>
</evidence>
<evidence type="ECO:0000256" key="1">
    <source>
        <dbReference type="ARBA" id="ARBA00004141"/>
    </source>
</evidence>
<keyword evidence="2 7" id="KW-0813">Transport</keyword>
<keyword evidence="10" id="KW-1185">Reference proteome</keyword>
<dbReference type="PANTHER" id="PTHR24089">
    <property type="entry name" value="SOLUTE CARRIER FAMILY 25"/>
    <property type="match status" value="1"/>
</dbReference>
<dbReference type="KEGG" id="cvr:CHLNCDRAFT_35290"/>
<evidence type="ECO:0008006" key="11">
    <source>
        <dbReference type="Google" id="ProtNLM"/>
    </source>
</evidence>
<feature type="region of interest" description="Disordered" evidence="8">
    <location>
        <begin position="341"/>
        <end position="378"/>
    </location>
</feature>
<accession>E1ZE97</accession>
<keyword evidence="3 6" id="KW-0812">Transmembrane</keyword>
<reference evidence="9 10" key="1">
    <citation type="journal article" date="2010" name="Plant Cell">
        <title>The Chlorella variabilis NC64A genome reveals adaptation to photosymbiosis, coevolution with viruses, and cryptic sex.</title>
        <authorList>
            <person name="Blanc G."/>
            <person name="Duncan G."/>
            <person name="Agarkova I."/>
            <person name="Borodovsky M."/>
            <person name="Gurnon J."/>
            <person name="Kuo A."/>
            <person name="Lindquist E."/>
            <person name="Lucas S."/>
            <person name="Pangilinan J."/>
            <person name="Polle J."/>
            <person name="Salamov A."/>
            <person name="Terry A."/>
            <person name="Yamada T."/>
            <person name="Dunigan D.D."/>
            <person name="Grigoriev I.V."/>
            <person name="Claverie J.M."/>
            <person name="Van Etten J.L."/>
        </authorList>
    </citation>
    <scope>NUCLEOTIDE SEQUENCE [LARGE SCALE GENOMIC DNA]</scope>
    <source>
        <strain evidence="9 10">NC64A</strain>
    </source>
</reference>
<evidence type="ECO:0000256" key="7">
    <source>
        <dbReference type="RuleBase" id="RU000488"/>
    </source>
</evidence>
<comment type="similarity">
    <text evidence="7">Belongs to the mitochondrial carrier (TC 2.A.29) family.</text>
</comment>
<evidence type="ECO:0000256" key="3">
    <source>
        <dbReference type="ARBA" id="ARBA00022692"/>
    </source>
</evidence>
<dbReference type="GO" id="GO:0016020">
    <property type="term" value="C:membrane"/>
    <property type="evidence" value="ECO:0007669"/>
    <property type="project" value="UniProtKB-SubCell"/>
</dbReference>
<dbReference type="PRINTS" id="PR00926">
    <property type="entry name" value="MITOCARRIER"/>
</dbReference>
<dbReference type="RefSeq" id="XP_005847935.1">
    <property type="nucleotide sequence ID" value="XM_005847873.1"/>
</dbReference>
<evidence type="ECO:0000256" key="6">
    <source>
        <dbReference type="PROSITE-ProRule" id="PRU00282"/>
    </source>
</evidence>
<protein>
    <recommendedName>
        <fullName evidence="11">ADP,ATP carrier protein</fullName>
    </recommendedName>
</protein>
<keyword evidence="5 6" id="KW-0472">Membrane</keyword>
<organism evidence="10">
    <name type="scientific">Chlorella variabilis</name>
    <name type="common">Green alga</name>
    <dbReference type="NCBI Taxonomy" id="554065"/>
    <lineage>
        <taxon>Eukaryota</taxon>
        <taxon>Viridiplantae</taxon>
        <taxon>Chlorophyta</taxon>
        <taxon>core chlorophytes</taxon>
        <taxon>Trebouxiophyceae</taxon>
        <taxon>Chlorellales</taxon>
        <taxon>Chlorellaceae</taxon>
        <taxon>Chlorella clade</taxon>
        <taxon>Chlorella</taxon>
    </lineage>
</organism>
<proteinExistence type="inferred from homology"/>
<dbReference type="GeneID" id="17355340"/>
<dbReference type="EMBL" id="GL433843">
    <property type="protein sequence ID" value="EFN55833.1"/>
    <property type="molecule type" value="Genomic_DNA"/>
</dbReference>
<feature type="repeat" description="Solcar" evidence="6">
    <location>
        <begin position="248"/>
        <end position="328"/>
    </location>
</feature>
<dbReference type="Pfam" id="PF00153">
    <property type="entry name" value="Mito_carr"/>
    <property type="match status" value="3"/>
</dbReference>
<name>E1ZE97_CHLVA</name>
<dbReference type="Gene3D" id="1.50.40.10">
    <property type="entry name" value="Mitochondrial carrier domain"/>
    <property type="match status" value="1"/>
</dbReference>
<comment type="subcellular location">
    <subcellularLocation>
        <location evidence="1">Membrane</location>
        <topology evidence="1">Multi-pass membrane protein</topology>
    </subcellularLocation>
</comment>
<sequence>MAGIRSPCQVFASASLALPAPSRGAATEMPIFELGEVATVNRLAPAYLATHKPIALLALVPRAAVLFGAGALSGAIAKSLTAPLDRVKILLQVKGGMQKGAIAEAAIKGNLVQAFLAIGKEEGLMGYWKGNLPQVMRVVPYSAAQLCSYEVFKKLFQDEEGNLSVQRRLAAGACAGMTATLLTYPLDTLRLRLAVDPKLRGVQGAITVLLKEGSGAAFYRGLGASMLGIGPYMALELSSYDLLPQSMPSFARGFAAALIATVSCYPLDTVRRHIQLQAGRSVAYHTAAAAILRDDGIAGMYRGFVPNALKNLPNKGVKLSVFDGAKKMLTKAEAAYDEQCVAEGVPPPKREEWRPAGRARNGNAGGKGGAQPKQPPRK</sequence>
<dbReference type="eggNOG" id="KOG0752">
    <property type="taxonomic scope" value="Eukaryota"/>
</dbReference>
<dbReference type="InterPro" id="IPR002067">
    <property type="entry name" value="MCP"/>
</dbReference>
<dbReference type="AlphaFoldDB" id="E1ZE97"/>
<feature type="repeat" description="Solcar" evidence="6">
    <location>
        <begin position="163"/>
        <end position="246"/>
    </location>
</feature>
<dbReference type="Proteomes" id="UP000008141">
    <property type="component" value="Unassembled WGS sequence"/>
</dbReference>
<dbReference type="InterPro" id="IPR023395">
    <property type="entry name" value="MCP_dom_sf"/>
</dbReference>
<feature type="repeat" description="Solcar" evidence="6">
    <location>
        <begin position="61"/>
        <end position="155"/>
    </location>
</feature>